<dbReference type="EMBL" id="DAKRPA010000199">
    <property type="protein sequence ID" value="DAZ95558.1"/>
    <property type="molecule type" value="Genomic_DNA"/>
</dbReference>
<comment type="caution">
    <text evidence="2">The sequence shown here is derived from an EMBL/GenBank/DDBJ whole genome shotgun (WGS) entry which is preliminary data.</text>
</comment>
<proteinExistence type="predicted"/>
<keyword evidence="3" id="KW-1185">Reference proteome</keyword>
<feature type="non-terminal residue" evidence="2">
    <location>
        <position position="1"/>
    </location>
</feature>
<protein>
    <submittedName>
        <fullName evidence="2">Uncharacterized protein</fullName>
    </submittedName>
</protein>
<dbReference type="Proteomes" id="UP001146120">
    <property type="component" value="Unassembled WGS sequence"/>
</dbReference>
<reference evidence="2" key="2">
    <citation type="journal article" date="2023" name="Microbiol Resour">
        <title>Decontamination and Annotation of the Draft Genome Sequence of the Oomycete Lagenidium giganteum ARSEF 373.</title>
        <authorList>
            <person name="Morgan W.R."/>
            <person name="Tartar A."/>
        </authorList>
    </citation>
    <scope>NUCLEOTIDE SEQUENCE</scope>
    <source>
        <strain evidence="2">ARSEF 373</strain>
    </source>
</reference>
<sequence length="179" mass="19851">ALIARLLEVNRALVERGKAIEQCLGSGTQDLPEQSQPASMTPRQDKICKPRARSAPVSLGDVWYQWYTQEERVQNDGSILKLFLMDGFQLDDNAHGYDEVVRQAGEKAQASSISFLHEHGRKANGSGSVLKHLRELHRGGHLNARIEHHKQLLRNGLMADPAPSATQNVLEVVATMTPQ</sequence>
<gene>
    <name evidence="2" type="ORF">N0F65_005874</name>
</gene>
<feature type="region of interest" description="Disordered" evidence="1">
    <location>
        <begin position="25"/>
        <end position="45"/>
    </location>
</feature>
<reference evidence="2" key="1">
    <citation type="submission" date="2022-11" db="EMBL/GenBank/DDBJ databases">
        <authorList>
            <person name="Morgan W.R."/>
            <person name="Tartar A."/>
        </authorList>
    </citation>
    <scope>NUCLEOTIDE SEQUENCE</scope>
    <source>
        <strain evidence="2">ARSEF 373</strain>
    </source>
</reference>
<evidence type="ECO:0000256" key="1">
    <source>
        <dbReference type="SAM" id="MobiDB-lite"/>
    </source>
</evidence>
<name>A0AAV2YQF5_9STRA</name>
<accession>A0AAV2YQF5</accession>
<evidence type="ECO:0000313" key="2">
    <source>
        <dbReference type="EMBL" id="DAZ95558.1"/>
    </source>
</evidence>
<evidence type="ECO:0000313" key="3">
    <source>
        <dbReference type="Proteomes" id="UP001146120"/>
    </source>
</evidence>
<dbReference type="AlphaFoldDB" id="A0AAV2YQF5"/>
<organism evidence="2 3">
    <name type="scientific">Lagenidium giganteum</name>
    <dbReference type="NCBI Taxonomy" id="4803"/>
    <lineage>
        <taxon>Eukaryota</taxon>
        <taxon>Sar</taxon>
        <taxon>Stramenopiles</taxon>
        <taxon>Oomycota</taxon>
        <taxon>Peronosporomycetes</taxon>
        <taxon>Pythiales</taxon>
        <taxon>Pythiaceae</taxon>
    </lineage>
</organism>
<feature type="compositionally biased region" description="Polar residues" evidence="1">
    <location>
        <begin position="25"/>
        <end position="42"/>
    </location>
</feature>